<dbReference type="EMBL" id="OOHR01000012">
    <property type="protein sequence ID" value="SPM45326.1"/>
    <property type="molecule type" value="Genomic_DNA"/>
</dbReference>
<organism evidence="1 2">
    <name type="scientific">Orientia tsutsugamushi</name>
    <name type="common">Rickettsia tsutsugamushi</name>
    <dbReference type="NCBI Taxonomy" id="784"/>
    <lineage>
        <taxon>Bacteria</taxon>
        <taxon>Pseudomonadati</taxon>
        <taxon>Pseudomonadota</taxon>
        <taxon>Alphaproteobacteria</taxon>
        <taxon>Rickettsiales</taxon>
        <taxon>Rickettsiaceae</taxon>
        <taxon>Rickettsieae</taxon>
        <taxon>Orientia</taxon>
    </lineage>
</organism>
<name>A0A2R8F1M0_ORITS</name>
<proteinExistence type="predicted"/>
<reference evidence="2" key="1">
    <citation type="submission" date="2018-03" db="EMBL/GenBank/DDBJ databases">
        <authorList>
            <person name="Batty M. E."/>
            <person name="Batty M E."/>
        </authorList>
    </citation>
    <scope>NUCLEOTIDE SEQUENCE [LARGE SCALE GENOMIC DNA]</scope>
</reference>
<dbReference type="AlphaFoldDB" id="A0A2R8F1M0"/>
<evidence type="ECO:0000313" key="2">
    <source>
        <dbReference type="Proteomes" id="UP000244889"/>
    </source>
</evidence>
<protein>
    <submittedName>
        <fullName evidence="1">Uncharacterized protein</fullName>
    </submittedName>
</protein>
<accession>A0A2R8F1M0</accession>
<sequence>MCIKDNAEEIYKSFRDYCYDINKVQHYEFVDRSGNKDHAKTSGSMFWSTLCGYKCLIDCYRVVCNKDCAELKEFSAHLGYMFKQQLLIYYSESDFKRKCRIKLAEKNNE</sequence>
<dbReference type="Proteomes" id="UP000244889">
    <property type="component" value="Unassembled WGS sequence"/>
</dbReference>
<gene>
    <name evidence="1" type="ORF">FPW1038_00178</name>
</gene>
<dbReference type="RefSeq" id="WP_108839931.1">
    <property type="nucleotide sequence ID" value="NZ_OOHR01000012.1"/>
</dbReference>
<evidence type="ECO:0000313" key="1">
    <source>
        <dbReference type="EMBL" id="SPM45326.1"/>
    </source>
</evidence>